<dbReference type="AlphaFoldDB" id="I2F1R0"/>
<proteinExistence type="predicted"/>
<reference evidence="1 2" key="1">
    <citation type="journal article" date="2012" name="Genome Biol. Evol.">
        <title>Genome Sequence of the Mesophilic Thermotogales Bacterium Mesotoga prima MesG1.Ag.4.2 Reveals the Largest Thermotogales Genome To Date.</title>
        <authorList>
            <person name="Zhaxybayeva O."/>
            <person name="Swithers K.S."/>
            <person name="Foght J."/>
            <person name="Green A.G."/>
            <person name="Bruce D."/>
            <person name="Detter C."/>
            <person name="Han S."/>
            <person name="Teshima H."/>
            <person name="Han J."/>
            <person name="Woyke T."/>
            <person name="Pitluck S."/>
            <person name="Nolan M."/>
            <person name="Ivanova N."/>
            <person name="Pati A."/>
            <person name="Land M.L."/>
            <person name="Dlutek M."/>
            <person name="Doolittle W.F."/>
            <person name="Noll K.M."/>
            <person name="Nesbo C.L."/>
        </authorList>
    </citation>
    <scope>NUCLEOTIDE SEQUENCE [LARGE SCALE GENOMIC DNA]</scope>
    <source>
        <strain evidence="2">mesG1.Ag.4.2</strain>
    </source>
</reference>
<sequence length="65" mass="7819">MQCEVDRNLEKCNYTYPGCPRKGKCCECIAYHRRNGELPACYFTEEQEKTWDRSIEYFVKVNSKR</sequence>
<dbReference type="Pfam" id="PF20095">
    <property type="entry name" value="DUF6485"/>
    <property type="match status" value="1"/>
</dbReference>
<dbReference type="RefSeq" id="WP_014730029.1">
    <property type="nucleotide sequence ID" value="NC_017934.1"/>
</dbReference>
<organism evidence="1 2">
    <name type="scientific">Mesotoga prima MesG1.Ag.4.2</name>
    <dbReference type="NCBI Taxonomy" id="660470"/>
    <lineage>
        <taxon>Bacteria</taxon>
        <taxon>Thermotogati</taxon>
        <taxon>Thermotogota</taxon>
        <taxon>Thermotogae</taxon>
        <taxon>Kosmotogales</taxon>
        <taxon>Kosmotogaceae</taxon>
        <taxon>Mesotoga</taxon>
    </lineage>
</organism>
<dbReference type="eggNOG" id="ENOG5032Y2U">
    <property type="taxonomic scope" value="Bacteria"/>
</dbReference>
<name>I2F1R0_9BACT</name>
<dbReference type="KEGG" id="mpg:Theba_0114"/>
<accession>I2F1R0</accession>
<gene>
    <name evidence="1" type="ORF">Theba_0114</name>
</gene>
<evidence type="ECO:0000313" key="2">
    <source>
        <dbReference type="Proteomes" id="UP000002881"/>
    </source>
</evidence>
<keyword evidence="2" id="KW-1185">Reference proteome</keyword>
<evidence type="ECO:0008006" key="3">
    <source>
        <dbReference type="Google" id="ProtNLM"/>
    </source>
</evidence>
<dbReference type="EMBL" id="CP003532">
    <property type="protein sequence ID" value="AFK05863.1"/>
    <property type="molecule type" value="Genomic_DNA"/>
</dbReference>
<dbReference type="STRING" id="660470.Theba_0114"/>
<evidence type="ECO:0000313" key="1">
    <source>
        <dbReference type="EMBL" id="AFK05863.1"/>
    </source>
</evidence>
<dbReference type="Proteomes" id="UP000002881">
    <property type="component" value="Chromosome"/>
</dbReference>
<dbReference type="GeneID" id="87105981"/>
<dbReference type="HOGENOM" id="CLU_194452_0_0_0"/>
<protein>
    <recommendedName>
        <fullName evidence="3">Cytosolic protein</fullName>
    </recommendedName>
</protein>